<name>A0A9P1KK17_9CYAN</name>
<evidence type="ECO:0000313" key="2">
    <source>
        <dbReference type="Proteomes" id="UP000032946"/>
    </source>
</evidence>
<accession>A0A9P1KK17</accession>
<keyword evidence="2" id="KW-1185">Reference proteome</keyword>
<sequence length="67" mass="7334">MTKKPQICYVGCQLRLSAELIFDWAVTAKHIPSSARLVSGLNAICGGLKELNLSGDMVHQVYSVNWA</sequence>
<dbReference type="Proteomes" id="UP000032946">
    <property type="component" value="Chromosome"/>
</dbReference>
<evidence type="ECO:0000313" key="1">
    <source>
        <dbReference type="EMBL" id="CDM97667.1"/>
    </source>
</evidence>
<organism evidence="1 2">
    <name type="scientific">Limnospira indica PCC 8005</name>
    <dbReference type="NCBI Taxonomy" id="376219"/>
    <lineage>
        <taxon>Bacteria</taxon>
        <taxon>Bacillati</taxon>
        <taxon>Cyanobacteriota</taxon>
        <taxon>Cyanophyceae</taxon>
        <taxon>Oscillatoriophycideae</taxon>
        <taxon>Oscillatoriales</taxon>
        <taxon>Sirenicapillariaceae</taxon>
        <taxon>Limnospira</taxon>
    </lineage>
</organism>
<proteinExistence type="predicted"/>
<gene>
    <name evidence="1" type="ORF">ARTHRO_60268</name>
</gene>
<dbReference type="AlphaFoldDB" id="A0A9P1KK17"/>
<protein>
    <submittedName>
        <fullName evidence="1">Uncharacterized protein</fullName>
    </submittedName>
</protein>
<reference evidence="1 2" key="1">
    <citation type="submission" date="2014-02" db="EMBL/GenBank/DDBJ databases">
        <authorList>
            <person name="Genoscope - CEA"/>
        </authorList>
    </citation>
    <scope>NUCLEOTIDE SEQUENCE [LARGE SCALE GENOMIC DNA]</scope>
    <source>
        <strain evidence="1 2">PCC 8005</strain>
    </source>
</reference>
<dbReference type="EMBL" id="FO818640">
    <property type="protein sequence ID" value="CDM97667.1"/>
    <property type="molecule type" value="Genomic_DNA"/>
</dbReference>